<evidence type="ECO:0000256" key="3">
    <source>
        <dbReference type="ARBA" id="ARBA00023098"/>
    </source>
</evidence>
<accession>A0A6I6FLW0</accession>
<dbReference type="AlphaFoldDB" id="A0A6I6FLW0"/>
<gene>
    <name evidence="5" type="ORF">EIZ62_18330</name>
</gene>
<dbReference type="PANTHER" id="PTHR10272">
    <property type="entry name" value="PLATELET-ACTIVATING FACTOR ACETYLHYDROLASE"/>
    <property type="match status" value="1"/>
</dbReference>
<dbReference type="GO" id="GO:0003847">
    <property type="term" value="F:1-alkyl-2-acetylglycerophosphocholine esterase activity"/>
    <property type="evidence" value="ECO:0007669"/>
    <property type="project" value="TreeGrafter"/>
</dbReference>
<dbReference type="Pfam" id="PF03403">
    <property type="entry name" value="PAF-AH_p_II"/>
    <property type="match status" value="1"/>
</dbReference>
<keyword evidence="6" id="KW-1185">Reference proteome</keyword>
<dbReference type="EMBL" id="CP034279">
    <property type="protein sequence ID" value="QGV79969.1"/>
    <property type="molecule type" value="Genomic_DNA"/>
</dbReference>
<evidence type="ECO:0000256" key="2">
    <source>
        <dbReference type="ARBA" id="ARBA00022963"/>
    </source>
</evidence>
<evidence type="ECO:0000256" key="1">
    <source>
        <dbReference type="ARBA" id="ARBA00022801"/>
    </source>
</evidence>
<keyword evidence="2" id="KW-0442">Lipid degradation</keyword>
<dbReference type="Proteomes" id="UP000422572">
    <property type="component" value="Chromosome"/>
</dbReference>
<dbReference type="OrthoDB" id="569821at2"/>
<dbReference type="RefSeq" id="WP_156693699.1">
    <property type="nucleotide sequence ID" value="NZ_CP034279.1"/>
</dbReference>
<protein>
    <submittedName>
        <fullName evidence="5">Alpha/beta hydrolase</fullName>
    </submittedName>
</protein>
<keyword evidence="4" id="KW-0732">Signal</keyword>
<dbReference type="KEGG" id="sfic:EIZ62_18330"/>
<dbReference type="SUPFAM" id="SSF53474">
    <property type="entry name" value="alpha/beta-Hydrolases"/>
    <property type="match status" value="1"/>
</dbReference>
<reference evidence="5 6" key="1">
    <citation type="submission" date="2018-12" db="EMBL/GenBank/DDBJ databases">
        <title>Complete genome sequence of Streptomyces ficellus NRRL8067, the producer of ficellomycin, feldamycin and nojirimycin.</title>
        <authorList>
            <person name="Zhang H."/>
            <person name="Yue R."/>
            <person name="Liu Y."/>
            <person name="Li M."/>
            <person name="Mu H."/>
            <person name="Zhang J."/>
        </authorList>
    </citation>
    <scope>NUCLEOTIDE SEQUENCE [LARGE SCALE GENOMIC DNA]</scope>
    <source>
        <strain evidence="5 6">NRRL 8067</strain>
    </source>
</reference>
<proteinExistence type="predicted"/>
<sequence length="386" mass="41080">MNRLPRGAAAVLSLSLALLGTGVAHAAPVTPVTPAAAEDARVRLQLPAPTGKYAVGRDTLHLVDRSRTDPWVPEAGARELMVTMYYPARPGGGRTAPYMTKGEAQAFIDARELNDAVSAATLSGTRTHARPGAAPVRGKHPLVVLSPGFSVNRATLTLLAEELASQGYVVAAVDHAYESVGTAFPGGRLLDCASCEQIKPGGYGVVPQGRAKDVSFLLDRLLADRHPAWRHARLIDRTKIGMAGHSIGGASAMSTMVRDARVLAGANLDGSFMEPVPAEGLGGRPYLLLGTGDDDSSWARDWPLLDGWKRWINVTGSGHFTFTDIPVLADQLGLLPPDEPLSGKRSQEITRAYVTAFFDQHLKGLDRKLLDGPAPEHPEVVFQSKG</sequence>
<dbReference type="Gene3D" id="3.40.50.1820">
    <property type="entry name" value="alpha/beta hydrolase"/>
    <property type="match status" value="1"/>
</dbReference>
<organism evidence="5 6">
    <name type="scientific">Streptomyces ficellus</name>
    <dbReference type="NCBI Taxonomy" id="1977088"/>
    <lineage>
        <taxon>Bacteria</taxon>
        <taxon>Bacillati</taxon>
        <taxon>Actinomycetota</taxon>
        <taxon>Actinomycetes</taxon>
        <taxon>Kitasatosporales</taxon>
        <taxon>Streptomycetaceae</taxon>
        <taxon>Streptomyces</taxon>
    </lineage>
</organism>
<evidence type="ECO:0000256" key="4">
    <source>
        <dbReference type="SAM" id="SignalP"/>
    </source>
</evidence>
<evidence type="ECO:0000313" key="6">
    <source>
        <dbReference type="Proteomes" id="UP000422572"/>
    </source>
</evidence>
<dbReference type="InterPro" id="IPR029058">
    <property type="entry name" value="AB_hydrolase_fold"/>
</dbReference>
<dbReference type="GO" id="GO:0016042">
    <property type="term" value="P:lipid catabolic process"/>
    <property type="evidence" value="ECO:0007669"/>
    <property type="project" value="UniProtKB-KW"/>
</dbReference>
<keyword evidence="3" id="KW-0443">Lipid metabolism</keyword>
<feature type="chain" id="PRO_5026015874" evidence="4">
    <location>
        <begin position="27"/>
        <end position="386"/>
    </location>
</feature>
<evidence type="ECO:0000313" key="5">
    <source>
        <dbReference type="EMBL" id="QGV79969.1"/>
    </source>
</evidence>
<keyword evidence="1 5" id="KW-0378">Hydrolase</keyword>
<dbReference type="PANTHER" id="PTHR10272:SF0">
    <property type="entry name" value="PLATELET-ACTIVATING FACTOR ACETYLHYDROLASE"/>
    <property type="match status" value="1"/>
</dbReference>
<name>A0A6I6FLW0_9ACTN</name>
<feature type="signal peptide" evidence="4">
    <location>
        <begin position="1"/>
        <end position="26"/>
    </location>
</feature>